<name>A0A917EAB0_9SPHN</name>
<accession>A0A917EAB0</accession>
<comment type="caution">
    <text evidence="3">The sequence shown here is derived from an EMBL/GenBank/DDBJ whole genome shotgun (WGS) entry which is preliminary data.</text>
</comment>
<reference evidence="3" key="1">
    <citation type="journal article" date="2014" name="Int. J. Syst. Evol. Microbiol.">
        <title>Complete genome sequence of Corynebacterium casei LMG S-19264T (=DSM 44701T), isolated from a smear-ripened cheese.</title>
        <authorList>
            <consortium name="US DOE Joint Genome Institute (JGI-PGF)"/>
            <person name="Walter F."/>
            <person name="Albersmeier A."/>
            <person name="Kalinowski J."/>
            <person name="Ruckert C."/>
        </authorList>
    </citation>
    <scope>NUCLEOTIDE SEQUENCE</scope>
    <source>
        <strain evidence="3">CGMCC 1.15519</strain>
    </source>
</reference>
<dbReference type="PANTHER" id="PTHR24096">
    <property type="entry name" value="LONG-CHAIN-FATTY-ACID--COA LIGASE"/>
    <property type="match status" value="1"/>
</dbReference>
<feature type="domain" description="AMP-dependent synthetase/ligase" evidence="1">
    <location>
        <begin position="56"/>
        <end position="439"/>
    </location>
</feature>
<feature type="domain" description="AMP-binding enzyme C-terminal" evidence="2">
    <location>
        <begin position="489"/>
        <end position="565"/>
    </location>
</feature>
<gene>
    <name evidence="3" type="ORF">GCM10011529_21330</name>
</gene>
<dbReference type="InterPro" id="IPR000873">
    <property type="entry name" value="AMP-dep_synth/lig_dom"/>
</dbReference>
<dbReference type="GO" id="GO:0019748">
    <property type="term" value="P:secondary metabolic process"/>
    <property type="evidence" value="ECO:0007669"/>
    <property type="project" value="TreeGrafter"/>
</dbReference>
<sequence length="577" mass="62434">MTVQADFPAMTIADAHALLTAPGSLLEMETVTIRGLPTRTWKNAPPTLAAVFGAGRTHGDKIFLVHEDERVSFENFSRAALRLAAQFTADGLRKGDRVAIVMRNLPEWPVAFFAASLCGAIVTPLNAWWTGAELEYGLTDSGASILVVDNERLARIAPHLPDLHDLTRIYVARSTEEPQGDPREIPLESIIGTPHHWGDLADRPAPDVALVPEDDATLFYTSGTTGKPKGALGTHRNIVSNIMASGFAAARSYLRRGETPPAPDPAAPQKALLISVPFFHATGCHAMLSPALFGGVKLVMMRKWDVMEAMALIERERITGCGGVPTIAWQIIEHPERGRFDLSSLETVSYGGAPSAPELVRQIKKVFGKAQPGNGWGMTETSATFTSHVGEDYELRPDSCGPACAVCDLKVTDPEGNILPAGEVGELWGFGPNVVKGYWRKPEASAETFVDGWVRTGDLARLDDEGFCFIIDRAKDMLIRGGENIYCVEVENALTEHPAIMDAALVGRPHKTLGEEPYAFVTLKPGTTATEDELRTFVAARLAAFKVPVAITFSNEPLVRNANGKILKTELKKLVGA</sequence>
<dbReference type="Pfam" id="PF00501">
    <property type="entry name" value="AMP-binding"/>
    <property type="match status" value="1"/>
</dbReference>
<dbReference type="SUPFAM" id="SSF56801">
    <property type="entry name" value="Acetyl-CoA synthetase-like"/>
    <property type="match status" value="1"/>
</dbReference>
<dbReference type="GO" id="GO:0016405">
    <property type="term" value="F:CoA-ligase activity"/>
    <property type="evidence" value="ECO:0007669"/>
    <property type="project" value="TreeGrafter"/>
</dbReference>
<dbReference type="PROSITE" id="PS00455">
    <property type="entry name" value="AMP_BINDING"/>
    <property type="match status" value="1"/>
</dbReference>
<dbReference type="Gene3D" id="2.30.38.10">
    <property type="entry name" value="Luciferase, Domain 3"/>
    <property type="match status" value="1"/>
</dbReference>
<organism evidence="3 4">
    <name type="scientific">Sandarakinorhabdus glacialis</name>
    <dbReference type="NCBI Taxonomy" id="1614636"/>
    <lineage>
        <taxon>Bacteria</taxon>
        <taxon>Pseudomonadati</taxon>
        <taxon>Pseudomonadota</taxon>
        <taxon>Alphaproteobacteria</taxon>
        <taxon>Sphingomonadales</taxon>
        <taxon>Sphingosinicellaceae</taxon>
        <taxon>Sandarakinorhabdus</taxon>
    </lineage>
</organism>
<dbReference type="InterPro" id="IPR045851">
    <property type="entry name" value="AMP-bd_C_sf"/>
</dbReference>
<dbReference type="InterPro" id="IPR025110">
    <property type="entry name" value="AMP-bd_C"/>
</dbReference>
<dbReference type="Gene3D" id="3.40.50.980">
    <property type="match status" value="2"/>
</dbReference>
<dbReference type="AlphaFoldDB" id="A0A917EAB0"/>
<evidence type="ECO:0000313" key="3">
    <source>
        <dbReference type="EMBL" id="GGE14661.1"/>
    </source>
</evidence>
<dbReference type="Proteomes" id="UP000635071">
    <property type="component" value="Unassembled WGS sequence"/>
</dbReference>
<dbReference type="PANTHER" id="PTHR24096:SF393">
    <property type="entry name" value="LIGASE, PUTATIVE-RELATED"/>
    <property type="match status" value="1"/>
</dbReference>
<dbReference type="EMBL" id="BMJM01000007">
    <property type="protein sequence ID" value="GGE14661.1"/>
    <property type="molecule type" value="Genomic_DNA"/>
</dbReference>
<proteinExistence type="predicted"/>
<dbReference type="InterPro" id="IPR020845">
    <property type="entry name" value="AMP-binding_CS"/>
</dbReference>
<evidence type="ECO:0000259" key="1">
    <source>
        <dbReference type="Pfam" id="PF00501"/>
    </source>
</evidence>
<dbReference type="Pfam" id="PF13193">
    <property type="entry name" value="AMP-binding_C"/>
    <property type="match status" value="1"/>
</dbReference>
<evidence type="ECO:0000259" key="2">
    <source>
        <dbReference type="Pfam" id="PF13193"/>
    </source>
</evidence>
<dbReference type="RefSeq" id="WP_188762947.1">
    <property type="nucleotide sequence ID" value="NZ_BMJM01000007.1"/>
</dbReference>
<dbReference type="Gene3D" id="3.30.300.30">
    <property type="match status" value="1"/>
</dbReference>
<keyword evidence="3" id="KW-0436">Ligase</keyword>
<keyword evidence="4" id="KW-1185">Reference proteome</keyword>
<evidence type="ECO:0000313" key="4">
    <source>
        <dbReference type="Proteomes" id="UP000635071"/>
    </source>
</evidence>
<reference evidence="3" key="2">
    <citation type="submission" date="2020-09" db="EMBL/GenBank/DDBJ databases">
        <authorList>
            <person name="Sun Q."/>
            <person name="Zhou Y."/>
        </authorList>
    </citation>
    <scope>NUCLEOTIDE SEQUENCE</scope>
    <source>
        <strain evidence="3">CGMCC 1.15519</strain>
    </source>
</reference>
<protein>
    <submittedName>
        <fullName evidence="3">Fatty acid--CoA ligase</fullName>
    </submittedName>
</protein>